<feature type="non-terminal residue" evidence="4">
    <location>
        <position position="1370"/>
    </location>
</feature>
<dbReference type="GO" id="GO:0005737">
    <property type="term" value="C:cytoplasm"/>
    <property type="evidence" value="ECO:0007669"/>
    <property type="project" value="TreeGrafter"/>
</dbReference>
<dbReference type="InterPro" id="IPR009081">
    <property type="entry name" value="PP-bd_ACP"/>
</dbReference>
<keyword evidence="5" id="KW-1185">Reference proteome</keyword>
<dbReference type="PROSITE" id="PS50075">
    <property type="entry name" value="CARRIER"/>
    <property type="match status" value="1"/>
</dbReference>
<dbReference type="Gene3D" id="3.40.50.12780">
    <property type="entry name" value="N-terminal domain of ligase-like"/>
    <property type="match status" value="2"/>
</dbReference>
<dbReference type="PROSITE" id="PS00455">
    <property type="entry name" value="AMP_BINDING"/>
    <property type="match status" value="1"/>
</dbReference>
<evidence type="ECO:0000313" key="4">
    <source>
        <dbReference type="EMBL" id="RHY26169.1"/>
    </source>
</evidence>
<protein>
    <recommendedName>
        <fullName evidence="3">Carrier domain-containing protein</fullName>
    </recommendedName>
</protein>
<dbReference type="PANTHER" id="PTHR45527">
    <property type="entry name" value="NONRIBOSOMAL PEPTIDE SYNTHETASE"/>
    <property type="match status" value="1"/>
</dbReference>
<dbReference type="Gene3D" id="1.10.1200.10">
    <property type="entry name" value="ACP-like"/>
    <property type="match status" value="1"/>
</dbReference>
<dbReference type="PANTHER" id="PTHR45527:SF1">
    <property type="entry name" value="FATTY ACID SYNTHASE"/>
    <property type="match status" value="1"/>
</dbReference>
<comment type="caution">
    <text evidence="4">The sequence shown here is derived from an EMBL/GenBank/DDBJ whole genome shotgun (WGS) entry which is preliminary data.</text>
</comment>
<evidence type="ECO:0000256" key="2">
    <source>
        <dbReference type="ARBA" id="ARBA00022553"/>
    </source>
</evidence>
<dbReference type="NCBIfam" id="TIGR01733">
    <property type="entry name" value="AA-adenyl-dom"/>
    <property type="match status" value="1"/>
</dbReference>
<feature type="domain" description="Carrier" evidence="3">
    <location>
        <begin position="508"/>
        <end position="584"/>
    </location>
</feature>
<sequence>MPRTNLEVLGPSVSYGARAPLPFDLLHQAFEARASSHPHLKAIEHDNAWLSYGDLNSQSDTLACHLTTLGIGRGSRVAVILDRCLEFPIALLASLKAGAAFMPVDATFPIGRVAFMLSDSKACAIITTEKFRGQIQALDLASIPVVYIKSDDLAASPAVPIAKAKASRNDEAYVVYTSGSTGKPKGVPILHVGAVNVTSFHAPHVGIVQGTRVMQFMAIGFDVCQWEIWTTLSVGATLVFRTDDMLKVMPTVDIVMCTATALSLMGEPSKFPNLKSVLVGGEALHAALRDLWSPAVRLFNCYGPTECAITTHFGELTLGVPITIGKPLQNVSAYVLDEQQRPVPIGHVGELYLGGHGVSPGYINLPDQTSQRFLPDPFVQSSSCRTMFRTGDICRQLVDGSFEILGREDSQVKVKGYRIELDEVAQAMIEHPKVVAAAAIVKDKTHLVGFFTPSDVNPETLHEVVAAQLPMYMVPAIWVGLDMMPQNANGKTDKKALESMEVVAAVDPLETENERRLASLWAQVLGVKLHDIGRNTSFFSLGGDSVSAIRLVSKGKEVGLVLSTSAVLKNPRLSKMAASVQVQVSHTLTKSESETVFGNVLLTPVQHLNFNHVWKNVHFWNQSTVLRPSRTLHPSELVPAVARLVEHHDMLRARFAVDSNKTWSQHISDPSQNVNVEFVPVDSMACLNDAISAKERSLHLIQGPVYAVTVFVLPNQNQYVHFAIHHTVVDLVSYRIILDDLEMLLAKQSLGRKTMSFQETKIQAQGVLSDEVTSKLDAANAIYGTNIQELALAALTTAYAELLHTGEGYKLLLMMEGHGREPWDPEIDVSSTVGWFTSLYPVVFSATKDHGHLIRQVKNKLRGVPHGGLSYGAIKYLAPTSASTESIKSHKNHNLAFNYAGRFQELNASSGLFECIQSVSDVVGDDEMDYIPGNIYLHHEGSQLVLDVSVQEWQLSHDQTNEWVVLWCKWMNVIVSHCLDPQTFGGHTLSDVPLLGTTDVVEAVETELYATLGLRPTDVEDMYPVTPLQSGMLFATLQDPSEYVLQSTFDVRGDLDIATLESCWHQLADHEALLRTVFASTPCGLFQAVTKIDYSAWTLLDDVWALDELDALTHAFWLADRARGFSLVGVTINTIPVLVHAAPTMTTDDLVRSVHLSALESAQFSHSSLTEIKRWTAHEGKFFDTLFMFGNYAAASTHDTGIDGNATFTLDFREGREFSDSSIAMAVYNDSGDQYRIEVTHQTSQVDTACIDFLSHRFLDIMTRLQSQEEYSMVISVLDRPSSREATLIQNSSFGPVVPLPYELLHHGFEARAKEHPDVRAIEFDDQWLSYGELNAQANALAVDLAALGVGVGSRVAVIMERCLEFPIGL</sequence>
<dbReference type="InterPro" id="IPR042099">
    <property type="entry name" value="ANL_N_sf"/>
</dbReference>
<dbReference type="Pfam" id="PF00550">
    <property type="entry name" value="PP-binding"/>
    <property type="match status" value="1"/>
</dbReference>
<dbReference type="Pfam" id="PF00668">
    <property type="entry name" value="Condensation"/>
    <property type="match status" value="2"/>
</dbReference>
<dbReference type="InterPro" id="IPR025110">
    <property type="entry name" value="AMP-bd_C"/>
</dbReference>
<dbReference type="SUPFAM" id="SSF47336">
    <property type="entry name" value="ACP-like"/>
    <property type="match status" value="1"/>
</dbReference>
<accession>A0A3R6WHM2</accession>
<dbReference type="Proteomes" id="UP000285060">
    <property type="component" value="Unassembled WGS sequence"/>
</dbReference>
<dbReference type="InterPro" id="IPR010071">
    <property type="entry name" value="AA_adenyl_dom"/>
</dbReference>
<dbReference type="GO" id="GO:0003824">
    <property type="term" value="F:catalytic activity"/>
    <property type="evidence" value="ECO:0007669"/>
    <property type="project" value="InterPro"/>
</dbReference>
<dbReference type="VEuPathDB" id="FungiDB:H310_10656"/>
<dbReference type="GO" id="GO:0044550">
    <property type="term" value="P:secondary metabolite biosynthetic process"/>
    <property type="evidence" value="ECO:0007669"/>
    <property type="project" value="TreeGrafter"/>
</dbReference>
<gene>
    <name evidence="4" type="ORF">DYB32_007838</name>
</gene>
<dbReference type="GO" id="GO:0043041">
    <property type="term" value="P:amino acid activation for nonribosomal peptide biosynthetic process"/>
    <property type="evidence" value="ECO:0007669"/>
    <property type="project" value="TreeGrafter"/>
</dbReference>
<dbReference type="VEuPathDB" id="FungiDB:H310_13969"/>
<dbReference type="SUPFAM" id="SSF56801">
    <property type="entry name" value="Acetyl-CoA synthetase-like"/>
    <property type="match status" value="2"/>
</dbReference>
<dbReference type="Gene3D" id="3.30.559.30">
    <property type="entry name" value="Nonribosomal peptide synthetase, condensation domain"/>
    <property type="match status" value="2"/>
</dbReference>
<evidence type="ECO:0000313" key="5">
    <source>
        <dbReference type="Proteomes" id="UP000285060"/>
    </source>
</evidence>
<evidence type="ECO:0000259" key="3">
    <source>
        <dbReference type="PROSITE" id="PS50075"/>
    </source>
</evidence>
<keyword evidence="2" id="KW-0597">Phosphoprotein</keyword>
<organism evidence="4 5">
    <name type="scientific">Aphanomyces invadans</name>
    <dbReference type="NCBI Taxonomy" id="157072"/>
    <lineage>
        <taxon>Eukaryota</taxon>
        <taxon>Sar</taxon>
        <taxon>Stramenopiles</taxon>
        <taxon>Oomycota</taxon>
        <taxon>Saprolegniomycetes</taxon>
        <taxon>Saprolegniales</taxon>
        <taxon>Verrucalvaceae</taxon>
        <taxon>Aphanomyces</taxon>
    </lineage>
</organism>
<name>A0A3R6WHM2_9STRA</name>
<dbReference type="InterPro" id="IPR020845">
    <property type="entry name" value="AMP-binding_CS"/>
</dbReference>
<dbReference type="EMBL" id="QUSY01001071">
    <property type="protein sequence ID" value="RHY26169.1"/>
    <property type="molecule type" value="Genomic_DNA"/>
</dbReference>
<dbReference type="SUPFAM" id="SSF52777">
    <property type="entry name" value="CoA-dependent acyltransferases"/>
    <property type="match status" value="4"/>
</dbReference>
<dbReference type="InterPro" id="IPR023213">
    <property type="entry name" value="CAT-like_dom_sf"/>
</dbReference>
<dbReference type="InterPro" id="IPR036736">
    <property type="entry name" value="ACP-like_sf"/>
</dbReference>
<dbReference type="Gene3D" id="3.30.300.30">
    <property type="match status" value="1"/>
</dbReference>
<evidence type="ECO:0000256" key="1">
    <source>
        <dbReference type="ARBA" id="ARBA00022450"/>
    </source>
</evidence>
<dbReference type="Gene3D" id="3.30.559.10">
    <property type="entry name" value="Chloramphenicol acetyltransferase-like domain"/>
    <property type="match status" value="3"/>
</dbReference>
<dbReference type="GO" id="GO:0031177">
    <property type="term" value="F:phosphopantetheine binding"/>
    <property type="evidence" value="ECO:0007669"/>
    <property type="project" value="TreeGrafter"/>
</dbReference>
<dbReference type="InterPro" id="IPR001242">
    <property type="entry name" value="Condensation_dom"/>
</dbReference>
<dbReference type="FunFam" id="3.40.50.980:FF:000001">
    <property type="entry name" value="Non-ribosomal peptide synthetase"/>
    <property type="match status" value="1"/>
</dbReference>
<dbReference type="InterPro" id="IPR000873">
    <property type="entry name" value="AMP-dep_synth/lig_dom"/>
</dbReference>
<dbReference type="Pfam" id="PF00501">
    <property type="entry name" value="AMP-binding"/>
    <property type="match status" value="2"/>
</dbReference>
<dbReference type="Pfam" id="PF13193">
    <property type="entry name" value="AMP-binding_C"/>
    <property type="match status" value="1"/>
</dbReference>
<reference evidence="4 5" key="1">
    <citation type="submission" date="2018-08" db="EMBL/GenBank/DDBJ databases">
        <title>Aphanomyces genome sequencing and annotation.</title>
        <authorList>
            <person name="Minardi D."/>
            <person name="Oidtmann B."/>
            <person name="Van Der Giezen M."/>
            <person name="Studholme D.J."/>
        </authorList>
    </citation>
    <scope>NUCLEOTIDE SEQUENCE [LARGE SCALE GENOMIC DNA]</scope>
    <source>
        <strain evidence="4 5">NJM0002</strain>
    </source>
</reference>
<keyword evidence="1" id="KW-0596">Phosphopantetheine</keyword>
<dbReference type="InterPro" id="IPR045851">
    <property type="entry name" value="AMP-bd_C_sf"/>
</dbReference>
<proteinExistence type="predicted"/>